<accession>A0A5J6TIU8</accession>
<gene>
    <name evidence="3" type="primary">30</name>
    <name evidence="3" type="ORF">PBI_ANTSIRABE_30</name>
</gene>
<dbReference type="KEGG" id="vg:63926060"/>
<reference evidence="3 4" key="1">
    <citation type="submission" date="2019-07" db="EMBL/GenBank/DDBJ databases">
        <authorList>
            <person name="Divens A.M."/>
            <person name="Garlena R.A."/>
            <person name="Russell D.A."/>
            <person name="Pope W.H."/>
            <person name="Jacobs-Sera D."/>
            <person name="Hatfull G.F."/>
        </authorList>
    </citation>
    <scope>NUCLEOTIDE SEQUENCE [LARGE SCALE GENOMIC DNA]</scope>
</reference>
<evidence type="ECO:0000313" key="3">
    <source>
        <dbReference type="EMBL" id="QFG09984.1"/>
    </source>
</evidence>
<feature type="transmembrane region" description="Helical" evidence="2">
    <location>
        <begin position="39"/>
        <end position="59"/>
    </location>
</feature>
<proteinExistence type="predicted"/>
<keyword evidence="2" id="KW-1133">Transmembrane helix</keyword>
<sequence>MAPWNGPRHRSWLSDTNLSLCFAIAIVAAYFIWELVGTAPQGMVTLVGLAGGALLGGLSGDKKKRDAERDEDVREAKTTAQAAAVVADRAATVAETEHPETAHRAGLPASDVKQDGGDDE</sequence>
<evidence type="ECO:0000256" key="1">
    <source>
        <dbReference type="SAM" id="MobiDB-lite"/>
    </source>
</evidence>
<feature type="region of interest" description="Disordered" evidence="1">
    <location>
        <begin position="93"/>
        <end position="120"/>
    </location>
</feature>
<evidence type="ECO:0000313" key="4">
    <source>
        <dbReference type="Proteomes" id="UP000326949"/>
    </source>
</evidence>
<evidence type="ECO:0000256" key="2">
    <source>
        <dbReference type="SAM" id="Phobius"/>
    </source>
</evidence>
<protein>
    <submittedName>
        <fullName evidence="3">Uncharacterized protein</fullName>
    </submittedName>
</protein>
<feature type="transmembrane region" description="Helical" evidence="2">
    <location>
        <begin position="12"/>
        <end position="33"/>
    </location>
</feature>
<feature type="compositionally biased region" description="Basic and acidic residues" evidence="1">
    <location>
        <begin position="60"/>
        <end position="77"/>
    </location>
</feature>
<organism evidence="3 4">
    <name type="scientific">Mycobacterium phage Antsirabe</name>
    <dbReference type="NCBI Taxonomy" id="2575610"/>
    <lineage>
        <taxon>Viruses</taxon>
        <taxon>Duplodnaviria</taxon>
        <taxon>Heunggongvirae</taxon>
        <taxon>Uroviricota</taxon>
        <taxon>Caudoviricetes</taxon>
        <taxon>Gclasvirinae</taxon>
        <taxon>Antsirabevirus</taxon>
        <taxon>Antsirabevirus antsirabe</taxon>
    </lineage>
</organism>
<dbReference type="GeneID" id="63926060"/>
<dbReference type="RefSeq" id="YP_010051570.1">
    <property type="nucleotide sequence ID" value="NC_054444.1"/>
</dbReference>
<feature type="region of interest" description="Disordered" evidence="1">
    <location>
        <begin position="55"/>
        <end position="81"/>
    </location>
</feature>
<name>A0A5J6TIU8_9CAUD</name>
<keyword evidence="2" id="KW-0812">Transmembrane</keyword>
<keyword evidence="4" id="KW-1185">Reference proteome</keyword>
<keyword evidence="2" id="KW-0472">Membrane</keyword>
<dbReference type="Proteomes" id="UP000326949">
    <property type="component" value="Segment"/>
</dbReference>
<dbReference type="EMBL" id="MN234183">
    <property type="protein sequence ID" value="QFG09984.1"/>
    <property type="molecule type" value="Genomic_DNA"/>
</dbReference>